<reference evidence="1 2" key="1">
    <citation type="journal article" date="2015" name="Fungal Genet. Biol.">
        <title>Evolution of novel wood decay mechanisms in Agaricales revealed by the genome sequences of Fistulina hepatica and Cylindrobasidium torrendii.</title>
        <authorList>
            <person name="Floudas D."/>
            <person name="Held B.W."/>
            <person name="Riley R."/>
            <person name="Nagy L.G."/>
            <person name="Koehler G."/>
            <person name="Ransdell A.S."/>
            <person name="Younus H."/>
            <person name="Chow J."/>
            <person name="Chiniquy J."/>
            <person name="Lipzen A."/>
            <person name="Tritt A."/>
            <person name="Sun H."/>
            <person name="Haridas S."/>
            <person name="LaButti K."/>
            <person name="Ohm R.A."/>
            <person name="Kues U."/>
            <person name="Blanchette R.A."/>
            <person name="Grigoriev I.V."/>
            <person name="Minto R.E."/>
            <person name="Hibbett D.S."/>
        </authorList>
    </citation>
    <scope>NUCLEOTIDE SEQUENCE [LARGE SCALE GENOMIC DNA]</scope>
    <source>
        <strain evidence="1 2">FP15055 ss-10</strain>
    </source>
</reference>
<organism evidence="1 2">
    <name type="scientific">Cylindrobasidium torrendii FP15055 ss-10</name>
    <dbReference type="NCBI Taxonomy" id="1314674"/>
    <lineage>
        <taxon>Eukaryota</taxon>
        <taxon>Fungi</taxon>
        <taxon>Dikarya</taxon>
        <taxon>Basidiomycota</taxon>
        <taxon>Agaricomycotina</taxon>
        <taxon>Agaricomycetes</taxon>
        <taxon>Agaricomycetidae</taxon>
        <taxon>Agaricales</taxon>
        <taxon>Marasmiineae</taxon>
        <taxon>Physalacriaceae</taxon>
        <taxon>Cylindrobasidium</taxon>
    </lineage>
</organism>
<dbReference type="Proteomes" id="UP000054007">
    <property type="component" value="Unassembled WGS sequence"/>
</dbReference>
<gene>
    <name evidence="1" type="ORF">CYLTODRAFT_427304</name>
</gene>
<dbReference type="EMBL" id="KN880861">
    <property type="protein sequence ID" value="KIY61851.1"/>
    <property type="molecule type" value="Genomic_DNA"/>
</dbReference>
<accession>A0A0D7AX42</accession>
<evidence type="ECO:0008006" key="3">
    <source>
        <dbReference type="Google" id="ProtNLM"/>
    </source>
</evidence>
<keyword evidence="2" id="KW-1185">Reference proteome</keyword>
<evidence type="ECO:0000313" key="1">
    <source>
        <dbReference type="EMBL" id="KIY61851.1"/>
    </source>
</evidence>
<protein>
    <recommendedName>
        <fullName evidence="3">F-box domain-containing protein</fullName>
    </recommendedName>
</protein>
<sequence length="390" mass="44795">MRLVADASFDCPACSLNVHPILEDERANLVHLALPFDPIGHPEQKNAMNELVSDLEVARADLDARARGLERALDHIRGQRTRCLSLISNCERLFSPILSVPVDVPSIIFDFYIHCSDRSLFVLIDTAPLTLSHVCTHWRKLLLDSPRFWASRGMEYIQELSGQPPLDVFLGRSGSHAFPMKIFLRHCIYSAKHMRAVASTVDRWRTLELWQWSGAPDVDMTDFGFPRPADALDMLDYKLFMDEGDDTSNYLRPFEQCKSLRDLRLEVEVEDFLVDQRVPARLIDIDGLGFWTQLTTLHLNVDYPKEDVLGILRACSELHVLKFKMRDDDSEEDWMPQRGGTPIVMARLVELELPRRILLLRFTYRLPRTRATHQEDFGGNSRGSGQSRHL</sequence>
<dbReference type="OrthoDB" id="3023006at2759"/>
<proteinExistence type="predicted"/>
<name>A0A0D7AX42_9AGAR</name>
<dbReference type="AlphaFoldDB" id="A0A0D7AX42"/>
<evidence type="ECO:0000313" key="2">
    <source>
        <dbReference type="Proteomes" id="UP000054007"/>
    </source>
</evidence>